<sequence length="153" mass="17073">MKKNNISIFIDADASPVVNGVIHLREELNVSVILIHSRAHIRNKELPADVQTVIVEAGPDAADYEIIRRAKSGDIAVTEDLGLSSILLAKGVHVINAHGKIISQMEMDSLLEVRHAAQKERRSGKRVKGPKKRKQEDEEQFLEKLRELVKLST</sequence>
<proteinExistence type="inferred from homology"/>
<evidence type="ECO:0000256" key="2">
    <source>
        <dbReference type="HAMAP-Rule" id="MF_00489"/>
    </source>
</evidence>
<dbReference type="PANTHER" id="PTHR35146">
    <property type="entry name" value="UPF0178 PROTEIN YAII"/>
    <property type="match status" value="1"/>
</dbReference>
<dbReference type="AlphaFoldDB" id="A0A1H0BBU6"/>
<keyword evidence="5" id="KW-1185">Reference proteome</keyword>
<feature type="region of interest" description="Disordered" evidence="3">
    <location>
        <begin position="118"/>
        <end position="139"/>
    </location>
</feature>
<evidence type="ECO:0000256" key="3">
    <source>
        <dbReference type="SAM" id="MobiDB-lite"/>
    </source>
</evidence>
<name>A0A1H0BBU6_9BACI</name>
<protein>
    <recommendedName>
        <fullName evidence="2">UPF0178 protein SAMN04488053_101832</fullName>
    </recommendedName>
</protein>
<organism evidence="4 5">
    <name type="scientific">Alkalicoccus daliensis</name>
    <dbReference type="NCBI Taxonomy" id="745820"/>
    <lineage>
        <taxon>Bacteria</taxon>
        <taxon>Bacillati</taxon>
        <taxon>Bacillota</taxon>
        <taxon>Bacilli</taxon>
        <taxon>Bacillales</taxon>
        <taxon>Bacillaceae</taxon>
        <taxon>Alkalicoccus</taxon>
    </lineage>
</organism>
<dbReference type="RefSeq" id="WP_090840823.1">
    <property type="nucleotide sequence ID" value="NZ_FNIL01000001.1"/>
</dbReference>
<dbReference type="InterPro" id="IPR003791">
    <property type="entry name" value="UPF0178"/>
</dbReference>
<comment type="similarity">
    <text evidence="1 2">Belongs to the UPF0178 family.</text>
</comment>
<dbReference type="Pfam" id="PF02639">
    <property type="entry name" value="DUF188"/>
    <property type="match status" value="1"/>
</dbReference>
<dbReference type="Proteomes" id="UP000198778">
    <property type="component" value="Unassembled WGS sequence"/>
</dbReference>
<feature type="compositionally biased region" description="Basic residues" evidence="3">
    <location>
        <begin position="122"/>
        <end position="133"/>
    </location>
</feature>
<accession>A0A1H0BBU6</accession>
<dbReference type="STRING" id="745820.SAMN04488053_101832"/>
<dbReference type="EMBL" id="FNIL01000001">
    <property type="protein sequence ID" value="SDN43119.1"/>
    <property type="molecule type" value="Genomic_DNA"/>
</dbReference>
<evidence type="ECO:0000256" key="1">
    <source>
        <dbReference type="ARBA" id="ARBA00008522"/>
    </source>
</evidence>
<dbReference type="PANTHER" id="PTHR35146:SF1">
    <property type="entry name" value="UPF0178 PROTEIN YAII"/>
    <property type="match status" value="1"/>
</dbReference>
<dbReference type="HAMAP" id="MF_00489">
    <property type="entry name" value="UPF0178"/>
    <property type="match status" value="1"/>
</dbReference>
<dbReference type="OrthoDB" id="9798918at2"/>
<reference evidence="5" key="1">
    <citation type="submission" date="2016-10" db="EMBL/GenBank/DDBJ databases">
        <authorList>
            <person name="Varghese N."/>
            <person name="Submissions S."/>
        </authorList>
    </citation>
    <scope>NUCLEOTIDE SEQUENCE [LARGE SCALE GENOMIC DNA]</scope>
    <source>
        <strain evidence="5">CGMCC 1.10369</strain>
    </source>
</reference>
<evidence type="ECO:0000313" key="4">
    <source>
        <dbReference type="EMBL" id="SDN43119.1"/>
    </source>
</evidence>
<gene>
    <name evidence="4" type="ORF">SAMN04488053_101832</name>
</gene>
<evidence type="ECO:0000313" key="5">
    <source>
        <dbReference type="Proteomes" id="UP000198778"/>
    </source>
</evidence>